<protein>
    <submittedName>
        <fullName evidence="2">Uncharacterized protein</fullName>
    </submittedName>
</protein>
<sequence>MRKGPAVPSDSKTGCACLSPGEWTQTGDTGTGGKEQAPAATTKSAGAKRRCPAECRQSFAGTVKAARPGTVAASAAVDLDVRHQTLAAGPETACGFGGAYRVFFAVSGVWLDDRTAQLAGSRRCPVWVCFLKAFKG</sequence>
<dbReference type="AlphaFoldDB" id="A0A8B0SYX2"/>
<proteinExistence type="predicted"/>
<organism evidence="2">
    <name type="scientific">Klebsiella pneumoniae</name>
    <dbReference type="NCBI Taxonomy" id="573"/>
    <lineage>
        <taxon>Bacteria</taxon>
        <taxon>Pseudomonadati</taxon>
        <taxon>Pseudomonadota</taxon>
        <taxon>Gammaproteobacteria</taxon>
        <taxon>Enterobacterales</taxon>
        <taxon>Enterobacteriaceae</taxon>
        <taxon>Klebsiella/Raoultella group</taxon>
        <taxon>Klebsiella</taxon>
        <taxon>Klebsiella pneumoniae complex</taxon>
    </lineage>
</organism>
<keyword evidence="2" id="KW-0614">Plasmid</keyword>
<name>A0A8B0SYX2_KLEPN</name>
<evidence type="ECO:0000313" key="2">
    <source>
        <dbReference type="EMBL" id="QTX14452.1"/>
    </source>
</evidence>
<evidence type="ECO:0000256" key="1">
    <source>
        <dbReference type="SAM" id="MobiDB-lite"/>
    </source>
</evidence>
<dbReference type="EMBL" id="MN956836">
    <property type="protein sequence ID" value="QTX14452.1"/>
    <property type="molecule type" value="Genomic_DNA"/>
</dbReference>
<feature type="region of interest" description="Disordered" evidence="1">
    <location>
        <begin position="1"/>
        <end position="48"/>
    </location>
</feature>
<accession>A0A8B0SYX2</accession>
<reference evidence="2" key="1">
    <citation type="submission" date="2020-01" db="EMBL/GenBank/DDBJ databases">
        <authorList>
            <person name="Qin S."/>
        </authorList>
    </citation>
    <scope>NUCLEOTIDE SEQUENCE</scope>
    <source>
        <strain evidence="2">CVir17-16-YZ6g</strain>
        <plasmid evidence="2">p17-15-vir-like</plasmid>
    </source>
</reference>
<geneLocation type="plasmid" evidence="2">
    <name>p17-15-vir-like</name>
</geneLocation>